<evidence type="ECO:0000313" key="2">
    <source>
        <dbReference type="Proteomes" id="UP000275199"/>
    </source>
</evidence>
<organism evidence="1 2">
    <name type="scientific">Pseudomonas neustonica</name>
    <dbReference type="NCBI Taxonomy" id="2487346"/>
    <lineage>
        <taxon>Bacteria</taxon>
        <taxon>Pseudomonadati</taxon>
        <taxon>Pseudomonadota</taxon>
        <taxon>Gammaproteobacteria</taxon>
        <taxon>Pseudomonadales</taxon>
        <taxon>Pseudomonadaceae</taxon>
        <taxon>Pseudomonas</taxon>
    </lineage>
</organism>
<gene>
    <name evidence="1" type="ORF">EF096_00220</name>
</gene>
<proteinExistence type="predicted"/>
<keyword evidence="2" id="KW-1185">Reference proteome</keyword>
<name>A0ABX9XM80_9PSED</name>
<comment type="caution">
    <text evidence="1">The sequence shown here is derived from an EMBL/GenBank/DDBJ whole genome shotgun (WGS) entry which is preliminary data.</text>
</comment>
<evidence type="ECO:0000313" key="1">
    <source>
        <dbReference type="EMBL" id="ROZ88161.1"/>
    </source>
</evidence>
<sequence length="390" mass="43875">MNEIVLRKVGWQPAGQDSFARVDFEIDTPSRRYHTYIAGAGIQQQPGIEAGVALAILAAMRTGRDLRVEGALSNTFLQGLGLYIERFVKSFPDFKPIKVIPASVYDASSPELPSTRCGSFFSGGVDSFFTLIKGAADITDIIYIHGFDVRLDDFSRREAVDSMGAAVAAEFGVRYCSVESNMGKVLQAFGSWPQHAHGLAMIAVARMFAGAIAQIRIPGTFSIGEQKPWGSWLLTDPLFSDERLRIVHDACDARRMDKIRRLAQSPLALRHLRVCWESVDGMYNCCRCEKCLRTMTSLDILGVLDQSTAFALPLEYEQVAAVCLPRNGLRIFPRENLSMLKETGKCMPELEAALYRQLHRPIWFSRLRLKWRKRLVRWGRLVHLQDKRDA</sequence>
<protein>
    <submittedName>
        <fullName evidence="1">Uncharacterized protein</fullName>
    </submittedName>
</protein>
<dbReference type="RefSeq" id="WP_123887593.1">
    <property type="nucleotide sequence ID" value="NZ_RKKU01000001.1"/>
</dbReference>
<reference evidence="1 2" key="1">
    <citation type="submission" date="2018-11" db="EMBL/GenBank/DDBJ databases">
        <authorList>
            <person name="Jang G.I."/>
            <person name="Hwang C.Y."/>
        </authorList>
    </citation>
    <scope>NUCLEOTIDE SEQUENCE [LARGE SCALE GENOMIC DNA]</scope>
    <source>
        <strain evidence="1 2">SSM26</strain>
    </source>
</reference>
<dbReference type="EMBL" id="RKKU01000001">
    <property type="protein sequence ID" value="ROZ88161.1"/>
    <property type="molecule type" value="Genomic_DNA"/>
</dbReference>
<dbReference type="Proteomes" id="UP000275199">
    <property type="component" value="Unassembled WGS sequence"/>
</dbReference>
<accession>A0ABX9XM80</accession>